<reference evidence="3" key="1">
    <citation type="journal article" date="2017" name="Nat. Ecol. Evol.">
        <title>Genome expansion and lineage-specific genetic innovations in the forest pathogenic fungi Armillaria.</title>
        <authorList>
            <person name="Sipos G."/>
            <person name="Prasanna A.N."/>
            <person name="Walter M.C."/>
            <person name="O'Connor E."/>
            <person name="Balint B."/>
            <person name="Krizsan K."/>
            <person name="Kiss B."/>
            <person name="Hess J."/>
            <person name="Varga T."/>
            <person name="Slot J."/>
            <person name="Riley R."/>
            <person name="Boka B."/>
            <person name="Rigling D."/>
            <person name="Barry K."/>
            <person name="Lee J."/>
            <person name="Mihaltcheva S."/>
            <person name="LaButti K."/>
            <person name="Lipzen A."/>
            <person name="Waldron R."/>
            <person name="Moloney N.M."/>
            <person name="Sperisen C."/>
            <person name="Kredics L."/>
            <person name="Vagvoelgyi C."/>
            <person name="Patrignani A."/>
            <person name="Fitzpatrick D."/>
            <person name="Nagy I."/>
            <person name="Doyle S."/>
            <person name="Anderson J.B."/>
            <person name="Grigoriev I.V."/>
            <person name="Gueldener U."/>
            <person name="Muensterkoetter M."/>
            <person name="Nagy L.G."/>
        </authorList>
    </citation>
    <scope>NUCLEOTIDE SEQUENCE [LARGE SCALE GENOMIC DNA]</scope>
    <source>
        <strain evidence="3">C18/9</strain>
    </source>
</reference>
<keyword evidence="1" id="KW-0472">Membrane</keyword>
<evidence type="ECO:0000256" key="1">
    <source>
        <dbReference type="SAM" id="Phobius"/>
    </source>
</evidence>
<protein>
    <submittedName>
        <fullName evidence="2">Uncharacterized protein</fullName>
    </submittedName>
</protein>
<organism evidence="2 3">
    <name type="scientific">Armillaria ostoyae</name>
    <name type="common">Armillaria root rot fungus</name>
    <dbReference type="NCBI Taxonomy" id="47428"/>
    <lineage>
        <taxon>Eukaryota</taxon>
        <taxon>Fungi</taxon>
        <taxon>Dikarya</taxon>
        <taxon>Basidiomycota</taxon>
        <taxon>Agaricomycotina</taxon>
        <taxon>Agaricomycetes</taxon>
        <taxon>Agaricomycetidae</taxon>
        <taxon>Agaricales</taxon>
        <taxon>Marasmiineae</taxon>
        <taxon>Physalacriaceae</taxon>
        <taxon>Armillaria</taxon>
    </lineage>
</organism>
<dbReference type="AlphaFoldDB" id="A0A284RQZ6"/>
<accession>A0A284RQZ6</accession>
<name>A0A284RQZ6_ARMOS</name>
<evidence type="ECO:0000313" key="2">
    <source>
        <dbReference type="EMBL" id="SJL11163.1"/>
    </source>
</evidence>
<proteinExistence type="predicted"/>
<evidence type="ECO:0000313" key="3">
    <source>
        <dbReference type="Proteomes" id="UP000219338"/>
    </source>
</evidence>
<keyword evidence="3" id="KW-1185">Reference proteome</keyword>
<dbReference type="EMBL" id="FUEG01000013">
    <property type="protein sequence ID" value="SJL11163.1"/>
    <property type="molecule type" value="Genomic_DNA"/>
</dbReference>
<feature type="transmembrane region" description="Helical" evidence="1">
    <location>
        <begin position="7"/>
        <end position="26"/>
    </location>
</feature>
<sequence>MTLLFYKLLRIMIIFAAPIASMSLIIDGMPFSLDSLGQAVTSEGALETSASESPSSQAVVRRVFNHGEAEPSGVLPDI</sequence>
<dbReference type="Proteomes" id="UP000219338">
    <property type="component" value="Unassembled WGS sequence"/>
</dbReference>
<keyword evidence="1" id="KW-1133">Transmembrane helix</keyword>
<gene>
    <name evidence="2" type="ORF">ARMOST_14566</name>
</gene>
<keyword evidence="1" id="KW-0812">Transmembrane</keyword>